<dbReference type="Gene3D" id="1.50.40.10">
    <property type="entry name" value="Mitochondrial carrier domain"/>
    <property type="match status" value="1"/>
</dbReference>
<evidence type="ECO:0000313" key="17">
    <source>
        <dbReference type="EMBL" id="CAF4451284.1"/>
    </source>
</evidence>
<gene>
    <name evidence="16" type="ORF">BYL167_LOCUS20414</name>
    <name evidence="11" type="ORF">CJN711_LOCUS3028</name>
    <name evidence="17" type="ORF">GIL414_LOCUS32433</name>
    <name evidence="12" type="ORF">KQP761_LOCUS8334</name>
    <name evidence="14" type="ORF">MBJ925_LOCUS28119</name>
    <name evidence="15" type="ORF">SMN809_LOCUS12956</name>
    <name evidence="13" type="ORF">WKI299_LOCUS22127</name>
</gene>
<dbReference type="InterPro" id="IPR023395">
    <property type="entry name" value="MCP_dom_sf"/>
</dbReference>
<protein>
    <submittedName>
        <fullName evidence="14">Uncharacterized protein</fullName>
    </submittedName>
</protein>
<dbReference type="SUPFAM" id="SSF103506">
    <property type="entry name" value="Mitochondrial carrier"/>
    <property type="match status" value="1"/>
</dbReference>
<evidence type="ECO:0000313" key="14">
    <source>
        <dbReference type="EMBL" id="CAF2133952.1"/>
    </source>
</evidence>
<keyword evidence="7 8" id="KW-0472">Membrane</keyword>
<evidence type="ECO:0000256" key="10">
    <source>
        <dbReference type="SAM" id="Phobius"/>
    </source>
</evidence>
<dbReference type="EMBL" id="CAJNOW010003208">
    <property type="protein sequence ID" value="CAF1373404.1"/>
    <property type="molecule type" value="Genomic_DNA"/>
</dbReference>
<comment type="subcellular location">
    <subcellularLocation>
        <location evidence="1">Membrane</location>
        <topology evidence="1">Multi-pass membrane protein</topology>
    </subcellularLocation>
</comment>
<dbReference type="Proteomes" id="UP000663855">
    <property type="component" value="Unassembled WGS sequence"/>
</dbReference>
<feature type="transmembrane region" description="Helical" evidence="10">
    <location>
        <begin position="117"/>
        <end position="139"/>
    </location>
</feature>
<evidence type="ECO:0000256" key="6">
    <source>
        <dbReference type="ARBA" id="ARBA00022989"/>
    </source>
</evidence>
<feature type="transmembrane region" description="Helical" evidence="10">
    <location>
        <begin position="74"/>
        <end position="97"/>
    </location>
</feature>
<accession>A0A816W7Y1</accession>
<feature type="transmembrane region" description="Helical" evidence="10">
    <location>
        <begin position="172"/>
        <end position="193"/>
    </location>
</feature>
<evidence type="ECO:0000313" key="11">
    <source>
        <dbReference type="EMBL" id="CAF1015154.1"/>
    </source>
</evidence>
<dbReference type="PROSITE" id="PS50920">
    <property type="entry name" value="SOLCAR"/>
    <property type="match status" value="3"/>
</dbReference>
<dbReference type="Proteomes" id="UP000676336">
    <property type="component" value="Unassembled WGS sequence"/>
</dbReference>
<evidence type="ECO:0000256" key="4">
    <source>
        <dbReference type="ARBA" id="ARBA00022692"/>
    </source>
</evidence>
<proteinExistence type="inferred from homology"/>
<evidence type="ECO:0000256" key="3">
    <source>
        <dbReference type="ARBA" id="ARBA00022448"/>
    </source>
</evidence>
<name>A0A816W7Y1_9BILA</name>
<dbReference type="InterPro" id="IPR002067">
    <property type="entry name" value="MCP"/>
</dbReference>
<evidence type="ECO:0000256" key="1">
    <source>
        <dbReference type="ARBA" id="ARBA00004141"/>
    </source>
</evidence>
<evidence type="ECO:0000256" key="2">
    <source>
        <dbReference type="ARBA" id="ARBA00006375"/>
    </source>
</evidence>
<dbReference type="InterPro" id="IPR044712">
    <property type="entry name" value="SLC25A32-like"/>
</dbReference>
<dbReference type="EMBL" id="CAJNRE010015026">
    <property type="protein sequence ID" value="CAF2133952.1"/>
    <property type="molecule type" value="Genomic_DNA"/>
</dbReference>
<dbReference type="InterPro" id="IPR018108">
    <property type="entry name" value="MCP_transmembrane"/>
</dbReference>
<keyword evidence="4 8" id="KW-0812">Transmembrane</keyword>
<dbReference type="Proteomes" id="UP000663834">
    <property type="component" value="Unassembled WGS sequence"/>
</dbReference>
<keyword evidence="6 10" id="KW-1133">Transmembrane helix</keyword>
<evidence type="ECO:0000256" key="7">
    <source>
        <dbReference type="ARBA" id="ARBA00023136"/>
    </source>
</evidence>
<evidence type="ECO:0000313" key="12">
    <source>
        <dbReference type="EMBL" id="CAF1373404.1"/>
    </source>
</evidence>
<comment type="similarity">
    <text evidence="2 9">Belongs to the mitochondrial carrier (TC 2.A.29) family.</text>
</comment>
<organism evidence="14 18">
    <name type="scientific">Rotaria magnacalcarata</name>
    <dbReference type="NCBI Taxonomy" id="392030"/>
    <lineage>
        <taxon>Eukaryota</taxon>
        <taxon>Metazoa</taxon>
        <taxon>Spiralia</taxon>
        <taxon>Gnathifera</taxon>
        <taxon>Rotifera</taxon>
        <taxon>Eurotatoria</taxon>
        <taxon>Bdelloidea</taxon>
        <taxon>Philodinida</taxon>
        <taxon>Philodinidae</taxon>
        <taxon>Rotaria</taxon>
    </lineage>
</organism>
<sequence>MTDRYKRIESYTILTDAQVNSIAGATSGLLVSILVSPLDVVKTRFQVKRLPKGVSGTPLLSVIYTLGQREGFRAFYKGLGATMLGYAPNWAVYFTVYQWSKKLFASHLSSLSFEHDMLINLFASVTAGAISNMVIAPMWTIRTRMMTQSNHEDYRNSFHAAQKIYKTEGLYALYRGVIPSMIGLVHVGIQFPLYEYLKKKFAIYSSSDEHLSITQLMLASSISKLIASCVAYPHETIRSRLQDAGYARRLQSEYSTTTKPFREYKNVRDAVQTIAREEGVRGFYRGIVPTLIRTVPAAVLTLLSYEKMREFLTDHFVEKSLEY</sequence>
<evidence type="ECO:0000313" key="16">
    <source>
        <dbReference type="EMBL" id="CAF4128230.1"/>
    </source>
</evidence>
<dbReference type="Proteomes" id="UP000663856">
    <property type="component" value="Unassembled WGS sequence"/>
</dbReference>
<keyword evidence="3 9" id="KW-0813">Transport</keyword>
<dbReference type="EMBL" id="CAJOBH010008967">
    <property type="protein sequence ID" value="CAF4128230.1"/>
    <property type="molecule type" value="Genomic_DNA"/>
</dbReference>
<dbReference type="OrthoDB" id="10266426at2759"/>
<feature type="repeat" description="Solcar" evidence="8">
    <location>
        <begin position="15"/>
        <end position="103"/>
    </location>
</feature>
<dbReference type="Proteomes" id="UP000681967">
    <property type="component" value="Unassembled WGS sequence"/>
</dbReference>
<evidence type="ECO:0000256" key="8">
    <source>
        <dbReference type="PROSITE-ProRule" id="PRU00282"/>
    </source>
</evidence>
<dbReference type="EMBL" id="CAJOBI010005028">
    <property type="protein sequence ID" value="CAF4019893.1"/>
    <property type="molecule type" value="Genomic_DNA"/>
</dbReference>
<evidence type="ECO:0000256" key="5">
    <source>
        <dbReference type="ARBA" id="ARBA00022737"/>
    </source>
</evidence>
<comment type="caution">
    <text evidence="14">The sequence shown here is derived from an EMBL/GenBank/DDBJ whole genome shotgun (WGS) entry which is preliminary data.</text>
</comment>
<dbReference type="EMBL" id="CAJOBJ010068850">
    <property type="protein sequence ID" value="CAF4451284.1"/>
    <property type="molecule type" value="Genomic_DNA"/>
</dbReference>
<feature type="repeat" description="Solcar" evidence="8">
    <location>
        <begin position="115"/>
        <end position="200"/>
    </location>
</feature>
<dbReference type="GO" id="GO:0015215">
    <property type="term" value="F:nucleotide transmembrane transporter activity"/>
    <property type="evidence" value="ECO:0007669"/>
    <property type="project" value="UniProtKB-ARBA"/>
</dbReference>
<dbReference type="GO" id="GO:0016020">
    <property type="term" value="C:membrane"/>
    <property type="evidence" value="ECO:0007669"/>
    <property type="project" value="UniProtKB-SubCell"/>
</dbReference>
<dbReference type="Proteomes" id="UP000663824">
    <property type="component" value="Unassembled WGS sequence"/>
</dbReference>
<evidence type="ECO:0000313" key="13">
    <source>
        <dbReference type="EMBL" id="CAF2110183.1"/>
    </source>
</evidence>
<evidence type="ECO:0000256" key="9">
    <source>
        <dbReference type="RuleBase" id="RU000488"/>
    </source>
</evidence>
<evidence type="ECO:0000313" key="15">
    <source>
        <dbReference type="EMBL" id="CAF4019893.1"/>
    </source>
</evidence>
<reference evidence="14" key="1">
    <citation type="submission" date="2021-02" db="EMBL/GenBank/DDBJ databases">
        <authorList>
            <person name="Nowell W R."/>
        </authorList>
    </citation>
    <scope>NUCLEOTIDE SEQUENCE</scope>
</reference>
<dbReference type="Proteomes" id="UP000681720">
    <property type="component" value="Unassembled WGS sequence"/>
</dbReference>
<keyword evidence="5" id="KW-0677">Repeat</keyword>
<dbReference type="PANTHER" id="PTHR45683">
    <property type="entry name" value="MITOCHONDRIAL NICOTINAMIDE ADENINE DINUCLEOTIDE TRANSPORTER 1-RELATED-RELATED"/>
    <property type="match status" value="1"/>
</dbReference>
<evidence type="ECO:0000313" key="18">
    <source>
        <dbReference type="Proteomes" id="UP000663824"/>
    </source>
</evidence>
<dbReference type="Pfam" id="PF00153">
    <property type="entry name" value="Mito_carr"/>
    <property type="match status" value="3"/>
</dbReference>
<dbReference type="PRINTS" id="PR00926">
    <property type="entry name" value="MITOCARRIER"/>
</dbReference>
<dbReference type="AlphaFoldDB" id="A0A816W7Y1"/>
<dbReference type="EMBL" id="CAJNRF010009431">
    <property type="protein sequence ID" value="CAF2110183.1"/>
    <property type="molecule type" value="Genomic_DNA"/>
</dbReference>
<feature type="repeat" description="Solcar" evidence="8">
    <location>
        <begin position="211"/>
        <end position="311"/>
    </location>
</feature>
<dbReference type="EMBL" id="CAJNOV010000267">
    <property type="protein sequence ID" value="CAF1015154.1"/>
    <property type="molecule type" value="Genomic_DNA"/>
</dbReference>